<gene>
    <name evidence="1" type="ORF">C7C45_17605</name>
</gene>
<keyword evidence="2" id="KW-1185">Reference proteome</keyword>
<evidence type="ECO:0000313" key="2">
    <source>
        <dbReference type="Proteomes" id="UP000248333"/>
    </source>
</evidence>
<accession>A0A318NH82</accession>
<comment type="caution">
    <text evidence="1">The sequence shown here is derived from an EMBL/GenBank/DDBJ whole genome shotgun (WGS) entry which is preliminary data.</text>
</comment>
<proteinExistence type="predicted"/>
<reference evidence="1 2" key="1">
    <citation type="submission" date="2018-03" db="EMBL/GenBank/DDBJ databases">
        <title>Bioinformatic expansion and discovery of thiopeptide antibiotics.</title>
        <authorList>
            <person name="Schwalen C.J."/>
            <person name="Hudson G.A."/>
            <person name="Mitchell D.A."/>
        </authorList>
    </citation>
    <scope>NUCLEOTIDE SEQUENCE [LARGE SCALE GENOMIC DNA]</scope>
    <source>
        <strain evidence="1 2">NRRL 8041</strain>
    </source>
</reference>
<organism evidence="1 2">
    <name type="scientific">Micromonospora arborensis</name>
    <dbReference type="NCBI Taxonomy" id="2116518"/>
    <lineage>
        <taxon>Bacteria</taxon>
        <taxon>Bacillati</taxon>
        <taxon>Actinomycetota</taxon>
        <taxon>Actinomycetes</taxon>
        <taxon>Micromonosporales</taxon>
        <taxon>Micromonosporaceae</taxon>
        <taxon>Micromonospora</taxon>
    </lineage>
</organism>
<sequence>MTATVLARLDRVLELLRVCALGQIAAELPHDGLWATNVGRERARRKLETVPLTGSATDCLGLRGW</sequence>
<dbReference type="EMBL" id="PYBV01000021">
    <property type="protein sequence ID" value="PYC68798.1"/>
    <property type="molecule type" value="Genomic_DNA"/>
</dbReference>
<name>A0A318NH82_9ACTN</name>
<dbReference type="OrthoDB" id="9767931at2"/>
<protein>
    <submittedName>
        <fullName evidence="1">Uncharacterized protein</fullName>
    </submittedName>
</protein>
<dbReference type="AlphaFoldDB" id="A0A318NH82"/>
<dbReference type="RefSeq" id="WP_110564750.1">
    <property type="nucleotide sequence ID" value="NZ_PYBV01000021.1"/>
</dbReference>
<dbReference type="Proteomes" id="UP000248333">
    <property type="component" value="Unassembled WGS sequence"/>
</dbReference>
<evidence type="ECO:0000313" key="1">
    <source>
        <dbReference type="EMBL" id="PYC68798.1"/>
    </source>
</evidence>